<dbReference type="InterPro" id="IPR032880">
    <property type="entry name" value="CSC1/OSCA1-like_N"/>
</dbReference>
<comment type="similarity">
    <text evidence="15">Belongs to the glycogen debranching enzyme family.</text>
</comment>
<evidence type="ECO:0000259" key="18">
    <source>
        <dbReference type="Pfam" id="PF02714"/>
    </source>
</evidence>
<evidence type="ECO:0000256" key="12">
    <source>
        <dbReference type="ARBA" id="ARBA00023056"/>
    </source>
</evidence>
<dbReference type="Pfam" id="PF06202">
    <property type="entry name" value="GDE_C"/>
    <property type="match status" value="1"/>
</dbReference>
<feature type="domain" description="Eukaryotic glycogen debranching enzyme N-terminal" evidence="21">
    <location>
        <begin position="39"/>
        <end position="136"/>
    </location>
</feature>
<dbReference type="SUPFAM" id="SSF51445">
    <property type="entry name" value="(Trans)glycosidases"/>
    <property type="match status" value="1"/>
</dbReference>
<feature type="transmembrane region" description="Helical" evidence="17">
    <location>
        <begin position="2194"/>
        <end position="2215"/>
    </location>
</feature>
<evidence type="ECO:0000256" key="3">
    <source>
        <dbReference type="ARBA" id="ARBA00003530"/>
    </source>
</evidence>
<feature type="domain" description="CSC1/OSCA1-like N-terminal transmembrane" evidence="20">
    <location>
        <begin position="1544"/>
        <end position="1699"/>
    </location>
</feature>
<evidence type="ECO:0000256" key="14">
    <source>
        <dbReference type="ARBA" id="ARBA00023295"/>
    </source>
</evidence>
<feature type="transmembrane region" description="Helical" evidence="17">
    <location>
        <begin position="2030"/>
        <end position="2054"/>
    </location>
</feature>
<keyword evidence="14" id="KW-0326">Glycosidase</keyword>
<evidence type="ECO:0000256" key="9">
    <source>
        <dbReference type="ARBA" id="ARBA00022676"/>
    </source>
</evidence>
<keyword evidence="17" id="KW-0472">Membrane</keyword>
<evidence type="ECO:0000313" key="26">
    <source>
        <dbReference type="Proteomes" id="UP000243015"/>
    </source>
</evidence>
<feature type="transmembrane region" description="Helical" evidence="17">
    <location>
        <begin position="2128"/>
        <end position="2148"/>
    </location>
</feature>
<feature type="transmembrane region" description="Helical" evidence="17">
    <location>
        <begin position="1990"/>
        <end position="2009"/>
    </location>
</feature>
<comment type="function">
    <text evidence="3">Multifunctional enzyme acting as 1,4-alpha-D-glucan:1,4-alpha-D-glucan 4-alpha-D-glycosyltransferase and amylo-1,6-glucosidase in glycogen degradation.</text>
</comment>
<sequence>MDSNNQELVYVVHLNDNGSPDAHHSYVNLPPPTSPAYSLRLQFEGSSPLCRYGSLWVNIPPASEEFRRDKYREYKLKPDFNKDIHVDIPIAISGAFDYYFTYRQLPELFGPGSGSDTGKETRSETYYLNVRPAITLRGKALPLESLSIFSVVSKFMGDYPKDWNKHLRGIGERGYNVVHFTPLVKRGASNSPYSIYDQLEFEVCFPNGQKDVTEMTAKMEKDYGLLALTDVVWNHVAHNSQLLEDHPEVGYNIKNAPWLEAALELDTALLQYGKDLAKLGLPTEFKSEDDISVVLDKARENVIDKIKLWEFYAIDVERDAAAALKSWESDNFEDAELGNAEEIRGWSMEKKAKFLRQKGVTNANRVLGRYDRKVDPKIAASFLAAMFGRHAESKVDASTVKVELRKLLDAVNLPLFKEFDKDVTTILDQLFGRIKYLRVDDHGPKMGPVSHESPLIETYFTRLSSSDKRDPRLLALANNGWVWNADAMKDNAGPDSRAYLLREVIVWGDCVKLNYGTSRDDNPFLWDYMADYSKLMAKYFVGFRIDNCHSTPIPVAEYLLDEARRVRPNLVVFAELFTGSEQTDYIFAKRLGLTGLIREAMQAWSAGELSRLVHRHGGRPIGSFEADLLSHGDHRESNQILRQLQYTPLNALFMDCTHDNQMPAQKREARDTLPNAALVAMCSSAIGSVMGYDEIYPKHVDLVNETRLYSSAFSDGGVKSRTGEGGIGGIKRLLNELHTSMAVDCYDETHIHHEGQYITVHRVQPHTRKGVLLIAHTAFSGSKDEHGLDPIVLSGTNAKMIGAWKLEIVSSNGDANTNKRFINGLYSKVSNIEGVSIENDGNNTIIRVPAGLVPGSIALLETWLPETNLLKDLSTFITSDAEASFKSLDPVDLNFVLYKCNAEERDISDGSDGVYDIPNFGPLVYAGLQGWWSVLEGVIRNNDVGHPICDNLRNGQWALDFIVRRMHKAASNEGYGRLKELAEWLQGRFDAIRKLPSFLLPRYFAIVVKTAYDAALARGIQLLGVTIEHGKDIIHELAMVSIQQVGFVNSASLYPTKRVPCLAAGLPHFSTDWARCWGRDVFISLRGLLLCTGRFEEAKEHILAFASVLKHGLMPNLLSDGKAPRYNARDAVWFFLQAIQDYTKIVPDGIQVLNEKVRRRFLPYDDTWFSHDDSRAYRETSTVAEIIQEIFQRHASGITFREYNAGPNLDMQMKDEGFQVDIRVDWETGLVFGGNQWNCGTWMDKMGESTKSGNKGHPGTPRDGAAIEISGLLYSTLSWLSTLADQGKFPSKGVEVGSGKSISYAEWAAKIKSNFERCYYIPENPADDGKYDIDSRIVHRRGIYKDLYRSGKPYEDYQFRPNFSVAMTVAPDLFTLEKALRTLELADSVLRGPMGMATLDPKDLNYNPYYVNSEDSINFATSKGRNYHQGPEWLWPTGYFLRALMKFVLMRRDSPQDRTDVFQQLTNRLEECKKALRTSPWRGLTELTNKSGELCADSSSVRQMTSRPPSLLAATTTSALVYAFGTDQPDGPRYQDQTRGQRDLLTQIVISVSFGLSAFITFCFLRPKWSALYAARRKTRTAASRLPDLPDSLFGWIPVLFKISDEEVLASGGLDAFVFLLFYKYSIHFLSIVFFFSVVVILPVRYSYTGERGYPWDGDRGDKPAGDSDKKQKTDPTFLWLYVVFSYVFTGVAVHLLIRYTNRVIQIRQKCLGGQTTMADRTIRLSGIPVDLRSEDKIRGFIEGLEIGNVESVMLCRDWRELDRLMEGRKRTLQRLEESWAKYLRYRKSKPGGVASRTNRIAPQIDTDDTAEDARLLSDEPNTHQNYILENPGARPRTRIWFGPLKIQFKSIDAIDYYEEKLRQLDEKIEIARQQECTPGALAFVTMESIAACQMAVQAILDPWPMQLVANLAPAPADVVWQHTYLSRAERMIRGWTITTVICVLTVFWSLLLVPLAYLLNLETLEKVIPRLAEILSEHPLLRSLMQTGLPTLTLSLLSLAVPYIYDWLANVQGMTSQGDVELSVISKNFFFTFFNLFLVFTVFATASNFYGLWENLRDVFKDTTTIAFALARSLEKLAPFYTNLIVLQGLGLFPFRLLEFGSVFLYPFQRMFAVTPRDYADLRKPPIFSYGFALPPTILIFIVCLVYSVFPSSWLVCLFGLIYFSIGQFIYKYQLLYAMDHQQHSTGRAWPMICSRIILGLVVFQLTMIGSLALRSAITRSILIVPLLAATVWFSYFFTRTYEPLMKFIALRSIDRSRDADSNLSPTPSSNFSPPSQWDRDAIPLRLRGRDIAPRLRKYINPNLVIPLDPAWIPGQPENYDNDFASFSQNGISVPNQEAV</sequence>
<keyword evidence="17" id="KW-0812">Transmembrane</keyword>
<accession>A0A178EZ33</accession>
<feature type="transmembrane region" description="Helical" evidence="17">
    <location>
        <begin position="1679"/>
        <end position="1698"/>
    </location>
</feature>
<dbReference type="Gene3D" id="3.20.20.80">
    <property type="entry name" value="Glycosidases"/>
    <property type="match status" value="2"/>
</dbReference>
<dbReference type="PANTHER" id="PTHR10569:SF2">
    <property type="entry name" value="GLYCOGEN DEBRANCHING ENZYME"/>
    <property type="match status" value="1"/>
</dbReference>
<proteinExistence type="inferred from homology"/>
<dbReference type="PANTHER" id="PTHR10569">
    <property type="entry name" value="GLYCOGEN DEBRANCHING ENZYME"/>
    <property type="match status" value="1"/>
</dbReference>
<feature type="domain" description="Glycogen debranching enzyme glucanotransferase" evidence="22">
    <location>
        <begin position="139"/>
        <end position="571"/>
    </location>
</feature>
<dbReference type="InterPro" id="IPR008928">
    <property type="entry name" value="6-hairpin_glycosidase_sf"/>
</dbReference>
<evidence type="ECO:0000256" key="5">
    <source>
        <dbReference type="ARBA" id="ARBA00012560"/>
    </source>
</evidence>
<evidence type="ECO:0000259" key="20">
    <source>
        <dbReference type="Pfam" id="PF13967"/>
    </source>
</evidence>
<evidence type="ECO:0000256" key="7">
    <source>
        <dbReference type="ARBA" id="ARBA00020723"/>
    </source>
</evidence>
<dbReference type="FunFam" id="1.50.10.10:FF:000039">
    <property type="entry name" value="Glycogen debranching enzyme Gdb1, putative"/>
    <property type="match status" value="1"/>
</dbReference>
<keyword evidence="9" id="KW-0328">Glycosyltransferase</keyword>
<dbReference type="EC" id="2.4.1.25" evidence="5"/>
<reference evidence="25 26" key="1">
    <citation type="submission" date="2016-05" db="EMBL/GenBank/DDBJ databases">
        <title>Genome sequencing of Trichophyton rubrum CMCC(F)T1i isolated from hair.</title>
        <authorList>
            <person name="Zhan P."/>
            <person name="Tao Y."/>
            <person name="Liu W."/>
        </authorList>
    </citation>
    <scope>NUCLEOTIDE SEQUENCE [LARGE SCALE GENOMIC DNA]</scope>
    <source>
        <strain evidence="26">CMCC(F)T1i</strain>
    </source>
</reference>
<evidence type="ECO:0000256" key="17">
    <source>
        <dbReference type="SAM" id="Phobius"/>
    </source>
</evidence>
<dbReference type="Pfam" id="PF13967">
    <property type="entry name" value="RSN1_TM"/>
    <property type="match status" value="1"/>
</dbReference>
<dbReference type="Pfam" id="PF14701">
    <property type="entry name" value="hDGE_amylase"/>
    <property type="match status" value="1"/>
</dbReference>
<evidence type="ECO:0000259" key="24">
    <source>
        <dbReference type="Pfam" id="PF14703"/>
    </source>
</evidence>
<dbReference type="InterPro" id="IPR012341">
    <property type="entry name" value="6hp_glycosidase-like_sf"/>
</dbReference>
<name>A0A178EZ33_TRIRU</name>
<dbReference type="InterPro" id="IPR010401">
    <property type="entry name" value="AGL/Gdb1"/>
</dbReference>
<organism evidence="25 26">
    <name type="scientific">Trichophyton rubrum</name>
    <name type="common">Athlete's foot fungus</name>
    <name type="synonym">Epidermophyton rubrum</name>
    <dbReference type="NCBI Taxonomy" id="5551"/>
    <lineage>
        <taxon>Eukaryota</taxon>
        <taxon>Fungi</taxon>
        <taxon>Dikarya</taxon>
        <taxon>Ascomycota</taxon>
        <taxon>Pezizomycotina</taxon>
        <taxon>Eurotiomycetes</taxon>
        <taxon>Eurotiomycetidae</taxon>
        <taxon>Onygenales</taxon>
        <taxon>Arthrodermataceae</taxon>
        <taxon>Trichophyton</taxon>
    </lineage>
</organism>
<evidence type="ECO:0000256" key="10">
    <source>
        <dbReference type="ARBA" id="ARBA00022679"/>
    </source>
</evidence>
<feature type="transmembrane region" description="Helical" evidence="17">
    <location>
        <begin position="1936"/>
        <end position="1960"/>
    </location>
</feature>
<evidence type="ECO:0000256" key="8">
    <source>
        <dbReference type="ARBA" id="ARBA00022490"/>
    </source>
</evidence>
<dbReference type="GO" id="GO:0016020">
    <property type="term" value="C:membrane"/>
    <property type="evidence" value="ECO:0007669"/>
    <property type="project" value="InterPro"/>
</dbReference>
<evidence type="ECO:0000256" key="2">
    <source>
        <dbReference type="ARBA" id="ARBA00000927"/>
    </source>
</evidence>
<evidence type="ECO:0000256" key="1">
    <source>
        <dbReference type="ARBA" id="ARBA00000439"/>
    </source>
</evidence>
<gene>
    <name evidence="25" type="ORF">A7C99_3567</name>
</gene>
<comment type="catalytic activity">
    <reaction evidence="1">
        <text>Transfers a segment of a (1-&gt;4)-alpha-D-glucan to a new position in an acceptor, which may be glucose or a (1-&gt;4)-alpha-D-glucan.</text>
        <dbReference type="EC" id="2.4.1.25"/>
    </reaction>
</comment>
<dbReference type="InterPro" id="IPR017853">
    <property type="entry name" value="GH"/>
</dbReference>
<dbReference type="GO" id="GO:0005737">
    <property type="term" value="C:cytoplasm"/>
    <property type="evidence" value="ECO:0007669"/>
    <property type="project" value="UniProtKB-SubCell"/>
</dbReference>
<dbReference type="GO" id="GO:0005978">
    <property type="term" value="P:glycogen biosynthetic process"/>
    <property type="evidence" value="ECO:0007669"/>
    <property type="project" value="UniProtKB-KW"/>
</dbReference>
<feature type="domain" description="CSC1/OSCA1-like 7TM region" evidence="18">
    <location>
        <begin position="1935"/>
        <end position="2212"/>
    </location>
</feature>
<dbReference type="InterPro" id="IPR029436">
    <property type="entry name" value="AGL_euk_N"/>
</dbReference>
<feature type="transmembrane region" description="Helical" evidence="17">
    <location>
        <begin position="1627"/>
        <end position="1648"/>
    </location>
</feature>
<dbReference type="CDD" id="cd11327">
    <property type="entry name" value="AmyAc_Glg_debranch_2"/>
    <property type="match status" value="1"/>
</dbReference>
<keyword evidence="8" id="KW-0963">Cytoplasm</keyword>
<dbReference type="Pfam" id="PF02714">
    <property type="entry name" value="RSN1_7TM"/>
    <property type="match status" value="1"/>
</dbReference>
<dbReference type="InterPro" id="IPR032792">
    <property type="entry name" value="AGL_glucanoTrfase"/>
</dbReference>
<comment type="caution">
    <text evidence="25">The sequence shown here is derived from an EMBL/GenBank/DDBJ whole genome shotgun (WGS) entry which is preliminary data.</text>
</comment>
<dbReference type="Proteomes" id="UP000243015">
    <property type="component" value="Unassembled WGS sequence"/>
</dbReference>
<dbReference type="GO" id="GO:0005980">
    <property type="term" value="P:glycogen catabolic process"/>
    <property type="evidence" value="ECO:0007669"/>
    <property type="project" value="InterPro"/>
</dbReference>
<evidence type="ECO:0000256" key="4">
    <source>
        <dbReference type="ARBA" id="ARBA00004496"/>
    </source>
</evidence>
<evidence type="ECO:0000259" key="19">
    <source>
        <dbReference type="Pfam" id="PF06202"/>
    </source>
</evidence>
<keyword evidence="17" id="KW-1133">Transmembrane helix</keyword>
<protein>
    <recommendedName>
        <fullName evidence="7">Glycogen debranching enzyme</fullName>
        <ecNumber evidence="5">2.4.1.25</ecNumber>
        <ecNumber evidence="6">3.2.1.33</ecNumber>
    </recommendedName>
    <alternativeName>
        <fullName evidence="16">Glycogen debrancher</fullName>
    </alternativeName>
</protein>
<feature type="domain" description="Glycogen debranching enzyme central" evidence="23">
    <location>
        <begin position="726"/>
        <end position="966"/>
    </location>
</feature>
<dbReference type="InterPro" id="IPR003864">
    <property type="entry name" value="CSC1/OSCA1-like_7TM"/>
</dbReference>
<dbReference type="VEuPathDB" id="FungiDB:TERG_06680"/>
<evidence type="ECO:0000256" key="15">
    <source>
        <dbReference type="ARBA" id="ARBA00025780"/>
    </source>
</evidence>
<dbReference type="SUPFAM" id="SSF48208">
    <property type="entry name" value="Six-hairpin glycosidases"/>
    <property type="match status" value="1"/>
</dbReference>
<dbReference type="Pfam" id="PF14703">
    <property type="entry name" value="PHM7_cyt"/>
    <property type="match status" value="1"/>
</dbReference>
<feature type="transmembrane region" description="Helical" evidence="17">
    <location>
        <begin position="1544"/>
        <end position="1565"/>
    </location>
</feature>
<evidence type="ECO:0000259" key="21">
    <source>
        <dbReference type="Pfam" id="PF14699"/>
    </source>
</evidence>
<dbReference type="EC" id="3.2.1.33" evidence="6"/>
<keyword evidence="11" id="KW-0378">Hydrolase</keyword>
<dbReference type="Pfam" id="PF14699">
    <property type="entry name" value="hGDE_N"/>
    <property type="match status" value="1"/>
</dbReference>
<dbReference type="InterPro" id="IPR032790">
    <property type="entry name" value="GDE_C"/>
</dbReference>
<dbReference type="InterPro" id="IPR027815">
    <property type="entry name" value="CSC1/OSCA1-like_cyt"/>
</dbReference>
<feature type="transmembrane region" description="Helical" evidence="17">
    <location>
        <begin position="2221"/>
        <end position="2239"/>
    </location>
</feature>
<keyword evidence="13" id="KW-0511">Multifunctional enzyme</keyword>
<dbReference type="Pfam" id="PF14702">
    <property type="entry name" value="hGDE_central"/>
    <property type="match status" value="1"/>
</dbReference>
<feature type="domain" description="Glycogen debranching enzyme C-terminal" evidence="19">
    <location>
        <begin position="1056"/>
        <end position="1501"/>
    </location>
</feature>
<dbReference type="GO" id="GO:0004134">
    <property type="term" value="F:4-alpha-glucanotransferase activity"/>
    <property type="evidence" value="ECO:0007669"/>
    <property type="project" value="UniProtKB-EC"/>
</dbReference>
<dbReference type="EMBL" id="LHPM01000014">
    <property type="protein sequence ID" value="OAL65086.1"/>
    <property type="molecule type" value="Genomic_DNA"/>
</dbReference>
<evidence type="ECO:0000313" key="25">
    <source>
        <dbReference type="EMBL" id="OAL65086.1"/>
    </source>
</evidence>
<evidence type="ECO:0000259" key="23">
    <source>
        <dbReference type="Pfam" id="PF14702"/>
    </source>
</evidence>
<dbReference type="FunFam" id="3.20.20.80:FF:000242">
    <property type="entry name" value="Glycogen debranching enzyme Gdb1, putative"/>
    <property type="match status" value="1"/>
</dbReference>
<evidence type="ECO:0000256" key="11">
    <source>
        <dbReference type="ARBA" id="ARBA00022801"/>
    </source>
</evidence>
<evidence type="ECO:0000256" key="6">
    <source>
        <dbReference type="ARBA" id="ARBA00012778"/>
    </source>
</evidence>
<evidence type="ECO:0000256" key="16">
    <source>
        <dbReference type="ARBA" id="ARBA00031477"/>
    </source>
</evidence>
<comment type="catalytic activity">
    <reaction evidence="2">
        <text>Hydrolysis of (1-&gt;6)-alpha-D-glucosidic branch linkages in glycogen phosphorylase limit dextrin.</text>
        <dbReference type="EC" id="3.2.1.33"/>
    </reaction>
</comment>
<feature type="domain" description="CSC1/OSCA1-like cytosolic" evidence="24">
    <location>
        <begin position="1720"/>
        <end position="1923"/>
    </location>
</feature>
<dbReference type="Gene3D" id="1.50.10.10">
    <property type="match status" value="1"/>
</dbReference>
<dbReference type="VEuPathDB" id="FungiDB:TERG_06681"/>
<feature type="transmembrane region" description="Helical" evidence="17">
    <location>
        <begin position="2154"/>
        <end position="2174"/>
    </location>
</feature>
<keyword evidence="12" id="KW-0320">Glycogen biosynthesis</keyword>
<dbReference type="InterPro" id="IPR032788">
    <property type="entry name" value="AGL_central"/>
</dbReference>
<dbReference type="GO" id="GO:0004135">
    <property type="term" value="F:amylo-alpha-1,6-glucosidase activity"/>
    <property type="evidence" value="ECO:0007669"/>
    <property type="project" value="UniProtKB-EC"/>
</dbReference>
<evidence type="ECO:0000256" key="13">
    <source>
        <dbReference type="ARBA" id="ARBA00023268"/>
    </source>
</evidence>
<feature type="transmembrane region" description="Helical" evidence="17">
    <location>
        <begin position="2081"/>
        <end position="2107"/>
    </location>
</feature>
<comment type="subcellular location">
    <subcellularLocation>
        <location evidence="4">Cytoplasm</location>
    </subcellularLocation>
</comment>
<keyword evidence="10" id="KW-0808">Transferase</keyword>
<evidence type="ECO:0000259" key="22">
    <source>
        <dbReference type="Pfam" id="PF14701"/>
    </source>
</evidence>